<dbReference type="PROSITE" id="PS50234">
    <property type="entry name" value="VWFA"/>
    <property type="match status" value="1"/>
</dbReference>
<protein>
    <recommendedName>
        <fullName evidence="6">VWFA domain-containing protein</fullName>
    </recommendedName>
</protein>
<keyword evidence="3 5" id="KW-1133">Transmembrane helix</keyword>
<evidence type="ECO:0000313" key="7">
    <source>
        <dbReference type="EMBL" id="EDM25227.1"/>
    </source>
</evidence>
<evidence type="ECO:0000259" key="6">
    <source>
        <dbReference type="PROSITE" id="PS50234"/>
    </source>
</evidence>
<dbReference type="SUPFAM" id="SSF53300">
    <property type="entry name" value="vWA-like"/>
    <property type="match status" value="1"/>
</dbReference>
<feature type="domain" description="VWFA" evidence="6">
    <location>
        <begin position="88"/>
        <end position="302"/>
    </location>
</feature>
<dbReference type="Proteomes" id="UP000004947">
    <property type="component" value="Unassembled WGS sequence"/>
</dbReference>
<dbReference type="SMART" id="SM00327">
    <property type="entry name" value="VWA"/>
    <property type="match status" value="1"/>
</dbReference>
<keyword evidence="2 5" id="KW-0812">Transmembrane</keyword>
<keyword evidence="1" id="KW-1003">Cell membrane</keyword>
<feature type="transmembrane region" description="Helical" evidence="5">
    <location>
        <begin position="325"/>
        <end position="344"/>
    </location>
</feature>
<dbReference type="PANTHER" id="PTHR22550">
    <property type="entry name" value="SPORE GERMINATION PROTEIN"/>
    <property type="match status" value="1"/>
</dbReference>
<dbReference type="RefSeq" id="WP_007281001.1">
    <property type="nucleotide sequence ID" value="NZ_ABCK01000034.1"/>
</dbReference>
<evidence type="ECO:0000313" key="8">
    <source>
        <dbReference type="Proteomes" id="UP000004947"/>
    </source>
</evidence>
<dbReference type="InterPro" id="IPR036465">
    <property type="entry name" value="vWFA_dom_sf"/>
</dbReference>
<organism evidence="7 8">
    <name type="scientific">Lentisphaera araneosa HTCC2155</name>
    <dbReference type="NCBI Taxonomy" id="313628"/>
    <lineage>
        <taxon>Bacteria</taxon>
        <taxon>Pseudomonadati</taxon>
        <taxon>Lentisphaerota</taxon>
        <taxon>Lentisphaeria</taxon>
        <taxon>Lentisphaerales</taxon>
        <taxon>Lentisphaeraceae</taxon>
        <taxon>Lentisphaera</taxon>
    </lineage>
</organism>
<evidence type="ECO:0000256" key="3">
    <source>
        <dbReference type="ARBA" id="ARBA00022989"/>
    </source>
</evidence>
<dbReference type="AlphaFoldDB" id="A6DT52"/>
<dbReference type="InterPro" id="IPR024163">
    <property type="entry name" value="Aerotolerance_reg_N"/>
</dbReference>
<keyword evidence="8" id="KW-1185">Reference proteome</keyword>
<evidence type="ECO:0000256" key="1">
    <source>
        <dbReference type="ARBA" id="ARBA00022475"/>
    </source>
</evidence>
<evidence type="ECO:0000256" key="2">
    <source>
        <dbReference type="ARBA" id="ARBA00022692"/>
    </source>
</evidence>
<sequence length="348" mass="39393">MTFQYPWLLLLLLVLIPLFWRQLHIKPPAVKVSSLPHFTGKTGSDHRPFSRFLIPIFFEFLALSLMIFALARPRTGEENSYSYKDSVDIVFSLDISGSMSSYDQPEDLAVNRRVIAEAINNKELHPRLHYAKKSIADFIDKRKSDRLGLVVFGAEAYSVCPPTNDHEYLQNRLKEISTEYLGDYNRQTNITAAISGGLARLRKSKAPKKIIILVTDGSHTANSNLTPRMAAKAAAKSDAVIYTIGVGNEVAWNVENFFGSSRLNASNSDFDEELLKEIAEKTGGLYFSVREAEQMKDVLKKIDALEKVELKHFHNINYAEHFMPFLWASLSCLLIATLLSHSIFMRYP</sequence>
<dbReference type="eggNOG" id="COG2304">
    <property type="taxonomic scope" value="Bacteria"/>
</dbReference>
<dbReference type="STRING" id="313628.LNTAR_03324"/>
<dbReference type="InterPro" id="IPR050768">
    <property type="entry name" value="UPF0353/GerABKA_families"/>
</dbReference>
<gene>
    <name evidence="7" type="ORF">LNTAR_03324</name>
</gene>
<name>A6DT52_9BACT</name>
<reference evidence="7 8" key="1">
    <citation type="journal article" date="2010" name="J. Bacteriol.">
        <title>Genome sequence of Lentisphaera araneosa HTCC2155T, the type species of the order Lentisphaerales in the phylum Lentisphaerae.</title>
        <authorList>
            <person name="Thrash J.C."/>
            <person name="Cho J.C."/>
            <person name="Vergin K.L."/>
            <person name="Morris R.M."/>
            <person name="Giovannoni S.J."/>
        </authorList>
    </citation>
    <scope>NUCLEOTIDE SEQUENCE [LARGE SCALE GENOMIC DNA]</scope>
    <source>
        <strain evidence="7 8">HTCC2155</strain>
    </source>
</reference>
<dbReference type="Pfam" id="PF07584">
    <property type="entry name" value="BatA"/>
    <property type="match status" value="1"/>
</dbReference>
<dbReference type="EMBL" id="ABCK01000034">
    <property type="protein sequence ID" value="EDM25227.1"/>
    <property type="molecule type" value="Genomic_DNA"/>
</dbReference>
<dbReference type="PANTHER" id="PTHR22550:SF5">
    <property type="entry name" value="LEUCINE ZIPPER PROTEIN 4"/>
    <property type="match status" value="1"/>
</dbReference>
<keyword evidence="4 5" id="KW-0472">Membrane</keyword>
<dbReference type="InterPro" id="IPR002035">
    <property type="entry name" value="VWF_A"/>
</dbReference>
<comment type="caution">
    <text evidence="7">The sequence shown here is derived from an EMBL/GenBank/DDBJ whole genome shotgun (WGS) entry which is preliminary data.</text>
</comment>
<dbReference type="Pfam" id="PF00092">
    <property type="entry name" value="VWA"/>
    <property type="match status" value="1"/>
</dbReference>
<evidence type="ECO:0000256" key="5">
    <source>
        <dbReference type="SAM" id="Phobius"/>
    </source>
</evidence>
<dbReference type="Gene3D" id="3.40.50.410">
    <property type="entry name" value="von Willebrand factor, type A domain"/>
    <property type="match status" value="1"/>
</dbReference>
<dbReference type="OrthoDB" id="6206554at2"/>
<accession>A6DT52</accession>
<evidence type="ECO:0000256" key="4">
    <source>
        <dbReference type="ARBA" id="ARBA00023136"/>
    </source>
</evidence>
<proteinExistence type="predicted"/>
<feature type="transmembrane region" description="Helical" evidence="5">
    <location>
        <begin position="49"/>
        <end position="71"/>
    </location>
</feature>